<sequence length="851" mass="95569">MAKKAAKKNVVQLQHTNKKSTSNNRTKFTLYNFAGKEKAFYLVDRINVETSKNDIKGTVAHSIIIIDRSGSMYYDIQALKETLIKLLTLDEYINFQLVITLISYSSVGDVTCHFKRIPIQEVMKQNSPYLEEIKRIKATSLTCISQAMYMAKTLIQPGELTAITLHSDGYANDSSPSTEAKALDVICQELKAKDVFVNTIAYSNASDFKLLAKIANTVSGSCIKAGNVKEVYDAIYSTAKLLGGSVAPAIEEFLAADYSYQIFFSRSANKINGSAGTLKIYGLKPEDELVIYKYKQISKEAYEQLNVPVAQNHESVYAFAAANLAEGNLNTAKYAIASTFDATLTERHFKALTNVQVADFAQDINIALFYPKVLQEHQILDKVKVNEKISLLELSKILEEYRHSIIINLKDLQSNYQRTGIKRVPGSRDVNGNLIKPWLTTEYIDKGEYVGMGSFEINRNTATINMLVTRKVRLIKAEDQTPVIEVAGLLVNDLATFNNYTIVSDGEINVKSLQVKISSKKVFDLLQQKGVLEKDDAPAQEFDFRTEYTIKLEHLPLVPFDEQFSSIDGLFTQIAEIKILSSIIAAHLKQESDTFLPEQLEELKKHYLSKNLYINFPTTNAYSDIQEALANGTLDARISYKIDIGSTEILNVGKLHSANKFLDRMYQVYDTETGEIFVPPNFTLALLPNIAFRHKQLSSRTKITQVERLMMPIFNDFLGLEKNGIVETILTKVSANSLLRLLQDKWNGKAVGKEEMVGALTEASVKLEKYVERIYRDNISPLVFYIGSTGLLPDDMLFKAATADELAAKYPNLQFSKDEQEGMFFEVGESIISVYAVNEYYTKKVAIVVEE</sequence>
<proteinExistence type="predicted"/>
<evidence type="ECO:0000256" key="1">
    <source>
        <dbReference type="SAM" id="MobiDB-lite"/>
    </source>
</evidence>
<comment type="caution">
    <text evidence="3">The sequence shown here is derived from an EMBL/GenBank/DDBJ whole genome shotgun (WGS) entry which is preliminary data.</text>
</comment>
<evidence type="ECO:0000259" key="2">
    <source>
        <dbReference type="PROSITE" id="PS50234"/>
    </source>
</evidence>
<dbReference type="Proteomes" id="UP000629098">
    <property type="component" value="Unassembled WGS sequence"/>
</dbReference>
<reference evidence="3" key="1">
    <citation type="submission" date="2020-09" db="EMBL/GenBank/DDBJ databases">
        <title>Iningainema tapete sp. nov. (Scytonemataceae, Cyanobacteria) from greenhouses in central Florida (USA) produces two types of nodularin with biosynthetic potential for microcystin-LR and anabaenopeptins.</title>
        <authorList>
            <person name="Berthold D.E."/>
            <person name="Lefler F.W."/>
            <person name="Huang I.-S."/>
            <person name="Abdulla H."/>
            <person name="Zimba P.V."/>
            <person name="Laughinghouse H.D. IV."/>
        </authorList>
    </citation>
    <scope>NUCLEOTIDE SEQUENCE</scope>
    <source>
        <strain evidence="3">BLCCT55</strain>
    </source>
</reference>
<feature type="domain" description="VWFA" evidence="2">
    <location>
        <begin position="61"/>
        <end position="239"/>
    </location>
</feature>
<dbReference type="AlphaFoldDB" id="A0A8J7BZ18"/>
<gene>
    <name evidence="3" type="ORF">ICL16_32870</name>
</gene>
<dbReference type="EMBL" id="JACXAE010000098">
    <property type="protein sequence ID" value="MBD2776717.1"/>
    <property type="molecule type" value="Genomic_DNA"/>
</dbReference>
<evidence type="ECO:0000313" key="4">
    <source>
        <dbReference type="Proteomes" id="UP000629098"/>
    </source>
</evidence>
<evidence type="ECO:0000313" key="3">
    <source>
        <dbReference type="EMBL" id="MBD2776717.1"/>
    </source>
</evidence>
<dbReference type="RefSeq" id="WP_190835773.1">
    <property type="nucleotide sequence ID" value="NZ_CAWPPI010000098.1"/>
</dbReference>
<dbReference type="InterPro" id="IPR002035">
    <property type="entry name" value="VWF_A"/>
</dbReference>
<name>A0A8J7BZ18_9CYAN</name>
<feature type="compositionally biased region" description="Polar residues" evidence="1">
    <location>
        <begin position="11"/>
        <end position="22"/>
    </location>
</feature>
<organism evidence="3 4">
    <name type="scientific">Iningainema tapete BLCC-T55</name>
    <dbReference type="NCBI Taxonomy" id="2748662"/>
    <lineage>
        <taxon>Bacteria</taxon>
        <taxon>Bacillati</taxon>
        <taxon>Cyanobacteriota</taxon>
        <taxon>Cyanophyceae</taxon>
        <taxon>Nostocales</taxon>
        <taxon>Scytonemataceae</taxon>
        <taxon>Iningainema tapete</taxon>
    </lineage>
</organism>
<protein>
    <submittedName>
        <fullName evidence="3">VWA domain-containing protein</fullName>
    </submittedName>
</protein>
<dbReference type="CDD" id="cd00198">
    <property type="entry name" value="vWFA"/>
    <property type="match status" value="1"/>
</dbReference>
<feature type="region of interest" description="Disordered" evidence="1">
    <location>
        <begin position="1"/>
        <end position="22"/>
    </location>
</feature>
<dbReference type="SUPFAM" id="SSF53300">
    <property type="entry name" value="vWA-like"/>
    <property type="match status" value="1"/>
</dbReference>
<dbReference type="Gene3D" id="3.40.50.410">
    <property type="entry name" value="von Willebrand factor, type A domain"/>
    <property type="match status" value="1"/>
</dbReference>
<keyword evidence="4" id="KW-1185">Reference proteome</keyword>
<dbReference type="PROSITE" id="PS50234">
    <property type="entry name" value="VWFA"/>
    <property type="match status" value="1"/>
</dbReference>
<accession>A0A8J7BZ18</accession>
<dbReference type="InterPro" id="IPR036465">
    <property type="entry name" value="vWFA_dom_sf"/>
</dbReference>